<reference evidence="1 2" key="1">
    <citation type="journal article" date="2015" name="Genome Biol. Evol.">
        <title>Comparative Genomics of Listeria Sensu Lato: Genus-Wide Differences in Evolutionary Dynamics and the Progressive Gain of Complex, Potentially Pathogenicity-Related Traits through Lateral Gene Transfer.</title>
        <authorList>
            <person name="Chiara M."/>
            <person name="Caruso M."/>
            <person name="D'Erchia A.M."/>
            <person name="Manzari C."/>
            <person name="Fraccalvieri R."/>
            <person name="Goffredo E."/>
            <person name="Latorre L."/>
            <person name="Miccolupo A."/>
            <person name="Padalino I."/>
            <person name="Santagada G."/>
            <person name="Chiocco D."/>
            <person name="Pesole G."/>
            <person name="Horner D.S."/>
            <person name="Parisi A."/>
        </authorList>
    </citation>
    <scope>NUCLEOTIDE SEQUENCE [LARGE SCALE GENOMIC DNA]</scope>
    <source>
        <strain evidence="1 2">1991</strain>
    </source>
</reference>
<keyword evidence="2" id="KW-1185">Reference proteome</keyword>
<protein>
    <submittedName>
        <fullName evidence="1">Uncharacterized protein</fullName>
    </submittedName>
</protein>
<dbReference type="RefSeq" id="WP_059139985.1">
    <property type="nucleotide sequence ID" value="NZ_KQ130613.1"/>
</dbReference>
<comment type="caution">
    <text evidence="1">The sequence shown here is derived from an EMBL/GenBank/DDBJ whole genome shotgun (WGS) entry which is preliminary data.</text>
</comment>
<accession>A0A0J8GBY4</accession>
<name>A0A0J8GBY4_9LIST</name>
<evidence type="ECO:0000313" key="2">
    <source>
        <dbReference type="Proteomes" id="UP000052258"/>
    </source>
</evidence>
<dbReference type="EMBL" id="AZHO01000011">
    <property type="protein sequence ID" value="KMT60110.1"/>
    <property type="molecule type" value="Genomic_DNA"/>
</dbReference>
<proteinExistence type="predicted"/>
<dbReference type="Proteomes" id="UP000052258">
    <property type="component" value="Unassembled WGS sequence"/>
</dbReference>
<dbReference type="PATRIC" id="fig|1430899.3.peg.1069"/>
<dbReference type="InterPro" id="IPR019644">
    <property type="entry name" value="DUF2508"/>
</dbReference>
<dbReference type="OrthoDB" id="2166610at2"/>
<gene>
    <name evidence="1" type="ORF">X560_1036</name>
</gene>
<sequence>MDSRSIQHGRKKRKKIGKMHKEYNAYLMDLIEKTQEEWHKQKVILHKSFNYNERLEYEEKKAGAKYFYLFKEARHRGVSGKK</sequence>
<evidence type="ECO:0000313" key="1">
    <source>
        <dbReference type="EMBL" id="KMT60110.1"/>
    </source>
</evidence>
<organism evidence="1 2">
    <name type="scientific">Listeria fleischmannii 1991</name>
    <dbReference type="NCBI Taxonomy" id="1430899"/>
    <lineage>
        <taxon>Bacteria</taxon>
        <taxon>Bacillati</taxon>
        <taxon>Bacillota</taxon>
        <taxon>Bacilli</taxon>
        <taxon>Bacillales</taxon>
        <taxon>Listeriaceae</taxon>
        <taxon>Listeria</taxon>
    </lineage>
</organism>
<dbReference type="Pfam" id="PF10704">
    <property type="entry name" value="DUF2508"/>
    <property type="match status" value="1"/>
</dbReference>
<dbReference type="AlphaFoldDB" id="A0A0J8GBY4"/>